<evidence type="ECO:0000313" key="2">
    <source>
        <dbReference type="Proteomes" id="UP000663722"/>
    </source>
</evidence>
<proteinExistence type="predicted"/>
<protein>
    <submittedName>
        <fullName evidence="1">Uncharacterized protein</fullName>
    </submittedName>
</protein>
<organism evidence="1 2">
    <name type="scientific">Desulfonema magnum</name>
    <dbReference type="NCBI Taxonomy" id="45655"/>
    <lineage>
        <taxon>Bacteria</taxon>
        <taxon>Pseudomonadati</taxon>
        <taxon>Thermodesulfobacteriota</taxon>
        <taxon>Desulfobacteria</taxon>
        <taxon>Desulfobacterales</taxon>
        <taxon>Desulfococcaceae</taxon>
        <taxon>Desulfonema</taxon>
    </lineage>
</organism>
<accession>A0A975BZP0</accession>
<gene>
    <name evidence="1" type="ORF">dnm_100300</name>
</gene>
<name>A0A975BZP0_9BACT</name>
<dbReference type="EMBL" id="CP061800">
    <property type="protein sequence ID" value="QTA93922.1"/>
    <property type="molecule type" value="Genomic_DNA"/>
</dbReference>
<reference evidence="1" key="1">
    <citation type="journal article" date="2021" name="Microb. Physiol.">
        <title>Proteogenomic Insights into the Physiology of Marine, Sulfate-Reducing, Filamentous Desulfonema limicola and Desulfonema magnum.</title>
        <authorList>
            <person name="Schnaars V."/>
            <person name="Wohlbrand L."/>
            <person name="Scheve S."/>
            <person name="Hinrichs C."/>
            <person name="Reinhardt R."/>
            <person name="Rabus R."/>
        </authorList>
    </citation>
    <scope>NUCLEOTIDE SEQUENCE</scope>
    <source>
        <strain evidence="1">4be13</strain>
    </source>
</reference>
<dbReference type="KEGG" id="dmm:dnm_100300"/>
<dbReference type="Proteomes" id="UP000663722">
    <property type="component" value="Chromosome"/>
</dbReference>
<dbReference type="AlphaFoldDB" id="A0A975BZP0"/>
<keyword evidence="2" id="KW-1185">Reference proteome</keyword>
<sequence>MDLILFIVIFSPFYRFFRYFSQESESGLYFWGKALISFPQVLRT</sequence>
<evidence type="ECO:0000313" key="1">
    <source>
        <dbReference type="EMBL" id="QTA93922.1"/>
    </source>
</evidence>